<feature type="domain" description="EGF-like" evidence="2 3">
    <location>
        <begin position="184"/>
        <end position="195"/>
    </location>
</feature>
<dbReference type="PROSITE" id="PS00022">
    <property type="entry name" value="EGF_1"/>
    <property type="match status" value="1"/>
</dbReference>
<dbReference type="Proteomes" id="UP000269721">
    <property type="component" value="Unassembled WGS sequence"/>
</dbReference>
<dbReference type="Gene3D" id="3.80.10.10">
    <property type="entry name" value="Ribonuclease Inhibitor"/>
    <property type="match status" value="1"/>
</dbReference>
<feature type="chain" id="PRO_5020630552" description="EGF-like domain-containing protein" evidence="1">
    <location>
        <begin position="25"/>
        <end position="532"/>
    </location>
</feature>
<keyword evidence="5" id="KW-1185">Reference proteome</keyword>
<dbReference type="Gene3D" id="2.10.25.10">
    <property type="entry name" value="Laminin"/>
    <property type="match status" value="1"/>
</dbReference>
<keyword evidence="1" id="KW-0732">Signal</keyword>
<dbReference type="EMBL" id="KZ994832">
    <property type="protein sequence ID" value="RKO91945.1"/>
    <property type="molecule type" value="Genomic_DNA"/>
</dbReference>
<dbReference type="OrthoDB" id="2156966at2759"/>
<name>A0A4P9WIU0_9FUNG</name>
<dbReference type="Gene3D" id="2.60.40.10">
    <property type="entry name" value="Immunoglobulins"/>
    <property type="match status" value="1"/>
</dbReference>
<proteinExistence type="predicted"/>
<protein>
    <recommendedName>
        <fullName evidence="2 3">EGF-like domain-containing protein</fullName>
    </recommendedName>
</protein>
<feature type="signal peptide" evidence="1">
    <location>
        <begin position="1"/>
        <end position="24"/>
    </location>
</feature>
<dbReference type="InterPro" id="IPR032675">
    <property type="entry name" value="LRR_dom_sf"/>
</dbReference>
<evidence type="ECO:0000259" key="2">
    <source>
        <dbReference type="PROSITE" id="PS00022"/>
    </source>
</evidence>
<accession>A0A4P9WIU0</accession>
<dbReference type="CDD" id="cd00102">
    <property type="entry name" value="IPT"/>
    <property type="match status" value="1"/>
</dbReference>
<reference evidence="5" key="1">
    <citation type="journal article" date="2018" name="Nat. Microbiol.">
        <title>Leveraging single-cell genomics to expand the fungal tree of life.</title>
        <authorList>
            <person name="Ahrendt S.R."/>
            <person name="Quandt C.A."/>
            <person name="Ciobanu D."/>
            <person name="Clum A."/>
            <person name="Salamov A."/>
            <person name="Andreopoulos B."/>
            <person name="Cheng J.F."/>
            <person name="Woyke T."/>
            <person name="Pelin A."/>
            <person name="Henrissat B."/>
            <person name="Reynolds N.K."/>
            <person name="Benny G.L."/>
            <person name="Smith M.E."/>
            <person name="James T.Y."/>
            <person name="Grigoriev I.V."/>
        </authorList>
    </citation>
    <scope>NUCLEOTIDE SEQUENCE [LARGE SCALE GENOMIC DNA]</scope>
</reference>
<evidence type="ECO:0000313" key="5">
    <source>
        <dbReference type="Proteomes" id="UP000269721"/>
    </source>
</evidence>
<organism evidence="4 5">
    <name type="scientific">Blyttiomyces helicus</name>
    <dbReference type="NCBI Taxonomy" id="388810"/>
    <lineage>
        <taxon>Eukaryota</taxon>
        <taxon>Fungi</taxon>
        <taxon>Fungi incertae sedis</taxon>
        <taxon>Chytridiomycota</taxon>
        <taxon>Chytridiomycota incertae sedis</taxon>
        <taxon>Chytridiomycetes</taxon>
        <taxon>Chytridiomycetes incertae sedis</taxon>
        <taxon>Blyttiomyces</taxon>
    </lineage>
</organism>
<evidence type="ECO:0000313" key="4">
    <source>
        <dbReference type="EMBL" id="RKO91945.1"/>
    </source>
</evidence>
<sequence>MAFAASPLYILAVGLLLHCSVAYAAQPCMNNNPNGVPIFLNSSYGYGWTPNSNCTMYVTPVRPDGQPVTSITFNVFEIRANRNSAFIHPSHLVRTPPPLPKPPIPHSTTSLDPSALVASFTGQTGGNITVNASDALVQFVGVLVGTLDGGAFFYYTNDGVDVPWDELECPFDCYGHGVCVRGKCVCDEGYEGGLCKNDDRFQLNQPSFWTGVQCASGRIDEVYLRGKNLSCPNGLPGSAAWYASIWDLSDNSIGVVPDSWFFGTNGTGITTLVNFSRAWLVNDLNQGYGAVHFMQAGLNVLFPSGLPKIPSRITSLDISSNNLTGVFPNSLGDATSRMLYLEDNRFYGTLPIGFFFFQPGSIFLAGNQATYCRRKVRAGKDGGSEVVADADADSSASLFAGIVSLVSLYYSRPLFAFKRRDSQLGVASATPLWVSAGGGTTMTVFGEGFMDVDGFQCLFGTTAVPAKVHSSTIMECTMPRVLPGNVSVEVAFHGQRISKEGAVVTAMAECATGYYRQLEVEDCIVCPGKVDS</sequence>
<dbReference type="PROSITE" id="PS01186">
    <property type="entry name" value="EGF_2"/>
    <property type="match status" value="1"/>
</dbReference>
<dbReference type="Pfam" id="PF01833">
    <property type="entry name" value="TIG"/>
    <property type="match status" value="1"/>
</dbReference>
<dbReference type="InterPro" id="IPR013783">
    <property type="entry name" value="Ig-like_fold"/>
</dbReference>
<dbReference type="InterPro" id="IPR014756">
    <property type="entry name" value="Ig_E-set"/>
</dbReference>
<dbReference type="SUPFAM" id="SSF52058">
    <property type="entry name" value="L domain-like"/>
    <property type="match status" value="1"/>
</dbReference>
<dbReference type="SUPFAM" id="SSF81296">
    <property type="entry name" value="E set domains"/>
    <property type="match status" value="1"/>
</dbReference>
<dbReference type="AlphaFoldDB" id="A0A4P9WIU0"/>
<dbReference type="Pfam" id="PF00560">
    <property type="entry name" value="LRR_1"/>
    <property type="match status" value="1"/>
</dbReference>
<dbReference type="InterPro" id="IPR002909">
    <property type="entry name" value="IPT_dom"/>
</dbReference>
<gene>
    <name evidence="4" type="ORF">BDK51DRAFT_41752</name>
</gene>
<dbReference type="Pfam" id="PF23106">
    <property type="entry name" value="EGF_Teneurin"/>
    <property type="match status" value="1"/>
</dbReference>
<dbReference type="InterPro" id="IPR000742">
    <property type="entry name" value="EGF"/>
</dbReference>
<evidence type="ECO:0000259" key="3">
    <source>
        <dbReference type="PROSITE" id="PS01186"/>
    </source>
</evidence>
<evidence type="ECO:0000256" key="1">
    <source>
        <dbReference type="SAM" id="SignalP"/>
    </source>
</evidence>
<dbReference type="InterPro" id="IPR001611">
    <property type="entry name" value="Leu-rich_rpt"/>
</dbReference>